<evidence type="ECO:0000256" key="4">
    <source>
        <dbReference type="ARBA" id="ARBA00023015"/>
    </source>
</evidence>
<proteinExistence type="predicted"/>
<sequence length="489" mass="55009">MAEPSLGSSSPEMLLPDYDDDQTPEDEELPEGDTNFGNEIEELAKEGEMPIQELLSLYGYAGSGSPEEEDEEYEEEDADGDEEEEEDDDEGEDMDNDESSRSTGELKKSKEDGANVSTRMTNESHCAESRACAVKACNTAELIRSQNRGYFQNNEVDEESEEDDDYIPSEDWKKEIMVGSMYQAETPSGLCKYKDCEKVYENDDQLLWNPEILPENTVVEFLSEACRRTGEETGVDAIPEGSHIKDNEQALYELVKCNFETDEALRRLRFNVKAAREELSVWSEEECRNFEQGLKAYGKDFHFIQANKVRTRSVGDCVAFYYMWKKSERYDFFAQQTRLGKRKYNLHPGVTDYMDRLLDETESTASSRAATPLPAASSSSTSQSEREETSSHNGLTSHSSSAVATQMLSSVNELKSESVQSNGASKHSLIADHLDSNGCDLTDTHNSDRNGSVNHQHDCQSLDRPTKKCRTESESLAQVETDPSRVKED</sequence>
<evidence type="ECO:0000259" key="9">
    <source>
        <dbReference type="PROSITE" id="PS51293"/>
    </source>
</evidence>
<feature type="compositionally biased region" description="Basic and acidic residues" evidence="7">
    <location>
        <begin position="98"/>
        <end position="113"/>
    </location>
</feature>
<dbReference type="InterPro" id="IPR040138">
    <property type="entry name" value="MIER/MTA"/>
</dbReference>
<feature type="region of interest" description="Disordered" evidence="7">
    <location>
        <begin position="1"/>
        <end position="123"/>
    </location>
</feature>
<feature type="domain" description="ELM2" evidence="8">
    <location>
        <begin position="174"/>
        <end position="272"/>
    </location>
</feature>
<evidence type="ECO:0000313" key="11">
    <source>
        <dbReference type="Proteomes" id="UP001364617"/>
    </source>
</evidence>
<keyword evidence="5" id="KW-0804">Transcription</keyword>
<accession>A0AAN9D647</accession>
<dbReference type="GO" id="GO:0000122">
    <property type="term" value="P:negative regulation of transcription by RNA polymerase II"/>
    <property type="evidence" value="ECO:0007669"/>
    <property type="project" value="TreeGrafter"/>
</dbReference>
<dbReference type="SMART" id="SM01189">
    <property type="entry name" value="ELM2"/>
    <property type="match status" value="1"/>
</dbReference>
<dbReference type="GO" id="GO:0005654">
    <property type="term" value="C:nucleoplasm"/>
    <property type="evidence" value="ECO:0007669"/>
    <property type="project" value="TreeGrafter"/>
</dbReference>
<comment type="caution">
    <text evidence="10">The sequence shown here is derived from an EMBL/GenBank/DDBJ whole genome shotgun (WGS) entry which is preliminary data.</text>
</comment>
<evidence type="ECO:0000256" key="5">
    <source>
        <dbReference type="ARBA" id="ARBA00023163"/>
    </source>
</evidence>
<evidence type="ECO:0000256" key="6">
    <source>
        <dbReference type="ARBA" id="ARBA00023242"/>
    </source>
</evidence>
<feature type="compositionally biased region" description="Low complexity" evidence="7">
    <location>
        <begin position="391"/>
        <end position="401"/>
    </location>
</feature>
<keyword evidence="11" id="KW-1185">Reference proteome</keyword>
<dbReference type="GO" id="GO:0003714">
    <property type="term" value="F:transcription corepressor activity"/>
    <property type="evidence" value="ECO:0007669"/>
    <property type="project" value="TreeGrafter"/>
</dbReference>
<name>A0AAN9D647_9TELE</name>
<dbReference type="Pfam" id="PF01448">
    <property type="entry name" value="ELM2"/>
    <property type="match status" value="1"/>
</dbReference>
<feature type="domain" description="SANT" evidence="9">
    <location>
        <begin position="277"/>
        <end position="329"/>
    </location>
</feature>
<dbReference type="InterPro" id="IPR000949">
    <property type="entry name" value="ELM2_dom"/>
</dbReference>
<dbReference type="FunFam" id="1.10.10.60:FF:000025">
    <property type="entry name" value="Mesoderm induction early response 1, transcriptional regulator"/>
    <property type="match status" value="1"/>
</dbReference>
<keyword evidence="4" id="KW-0805">Transcription regulation</keyword>
<feature type="compositionally biased region" description="Polar residues" evidence="7">
    <location>
        <begin position="1"/>
        <end position="11"/>
    </location>
</feature>
<keyword evidence="6" id="KW-0539">Nucleus</keyword>
<dbReference type="PANTHER" id="PTHR10865:SF24">
    <property type="entry name" value="MESODERM INDUCTION EARLY RESPONSE PROTEIN 1"/>
    <property type="match status" value="1"/>
</dbReference>
<feature type="compositionally biased region" description="Acidic residues" evidence="7">
    <location>
        <begin position="17"/>
        <end position="31"/>
    </location>
</feature>
<feature type="compositionally biased region" description="Basic and acidic residues" evidence="7">
    <location>
        <begin position="455"/>
        <end position="473"/>
    </location>
</feature>
<organism evidence="10 11">
    <name type="scientific">Phoxinus phoxinus</name>
    <name type="common">Eurasian minnow</name>
    <dbReference type="NCBI Taxonomy" id="58324"/>
    <lineage>
        <taxon>Eukaryota</taxon>
        <taxon>Metazoa</taxon>
        <taxon>Chordata</taxon>
        <taxon>Craniata</taxon>
        <taxon>Vertebrata</taxon>
        <taxon>Euteleostomi</taxon>
        <taxon>Actinopterygii</taxon>
        <taxon>Neopterygii</taxon>
        <taxon>Teleostei</taxon>
        <taxon>Ostariophysi</taxon>
        <taxon>Cypriniformes</taxon>
        <taxon>Leuciscidae</taxon>
        <taxon>Phoxininae</taxon>
        <taxon>Phoxinus</taxon>
    </lineage>
</organism>
<evidence type="ECO:0000313" key="10">
    <source>
        <dbReference type="EMBL" id="KAK7162558.1"/>
    </source>
</evidence>
<evidence type="ECO:0000256" key="7">
    <source>
        <dbReference type="SAM" id="MobiDB-lite"/>
    </source>
</evidence>
<dbReference type="InterPro" id="IPR045787">
    <property type="entry name" value="MIER1/3_C"/>
</dbReference>
<reference evidence="10 11" key="1">
    <citation type="submission" date="2024-02" db="EMBL/GenBank/DDBJ databases">
        <title>Chromosome-level genome assembly of the Eurasian Minnow (Phoxinus phoxinus).</title>
        <authorList>
            <person name="Oriowo T.O."/>
            <person name="Martin S."/>
            <person name="Stange M."/>
            <person name="Chrysostomakis Y."/>
            <person name="Brown T."/>
            <person name="Winkler S."/>
            <person name="Kukowka S."/>
            <person name="Myers E.W."/>
            <person name="Bohne A."/>
        </authorList>
    </citation>
    <scope>NUCLEOTIDE SEQUENCE [LARGE SCALE GENOMIC DNA]</scope>
    <source>
        <strain evidence="10">ZFMK-TIS-60720</strain>
        <tissue evidence="10">Whole Organism</tissue>
    </source>
</reference>
<dbReference type="Gene3D" id="1.10.10.60">
    <property type="entry name" value="Homeodomain-like"/>
    <property type="match status" value="1"/>
</dbReference>
<evidence type="ECO:0000256" key="3">
    <source>
        <dbReference type="ARBA" id="ARBA00022491"/>
    </source>
</evidence>
<dbReference type="PROSITE" id="PS51156">
    <property type="entry name" value="ELM2"/>
    <property type="match status" value="1"/>
</dbReference>
<feature type="region of interest" description="Disordered" evidence="7">
    <location>
        <begin position="441"/>
        <end position="489"/>
    </location>
</feature>
<dbReference type="PROSITE" id="PS51293">
    <property type="entry name" value="SANT"/>
    <property type="match status" value="1"/>
</dbReference>
<evidence type="ECO:0000259" key="8">
    <source>
        <dbReference type="PROSITE" id="PS51156"/>
    </source>
</evidence>
<dbReference type="SMART" id="SM00717">
    <property type="entry name" value="SANT"/>
    <property type="match status" value="1"/>
</dbReference>
<protein>
    <recommendedName>
        <fullName evidence="2">Mesoderm induction early response protein 1</fullName>
    </recommendedName>
</protein>
<dbReference type="AlphaFoldDB" id="A0AAN9D647"/>
<comment type="subcellular location">
    <subcellularLocation>
        <location evidence="1">Nucleus</location>
    </subcellularLocation>
</comment>
<dbReference type="EMBL" id="JAYKXH010000007">
    <property type="protein sequence ID" value="KAK7162558.1"/>
    <property type="molecule type" value="Genomic_DNA"/>
</dbReference>
<gene>
    <name evidence="10" type="ORF">R3I93_006782</name>
</gene>
<dbReference type="PANTHER" id="PTHR10865">
    <property type="entry name" value="METASTASIS-ASSOCIATED PROTEIN AND MESODERM INDUCTION EARLY RESPONSE PROTEIN"/>
    <property type="match status" value="1"/>
</dbReference>
<dbReference type="Pfam" id="PF19426">
    <property type="entry name" value="MIER1_3_C"/>
    <property type="match status" value="1"/>
</dbReference>
<dbReference type="GO" id="GO:0042826">
    <property type="term" value="F:histone deacetylase binding"/>
    <property type="evidence" value="ECO:0007669"/>
    <property type="project" value="TreeGrafter"/>
</dbReference>
<dbReference type="SUPFAM" id="SSF46689">
    <property type="entry name" value="Homeodomain-like"/>
    <property type="match status" value="1"/>
</dbReference>
<feature type="compositionally biased region" description="Acidic residues" evidence="7">
    <location>
        <begin position="66"/>
        <end position="97"/>
    </location>
</feature>
<dbReference type="GO" id="GO:0032991">
    <property type="term" value="C:protein-containing complex"/>
    <property type="evidence" value="ECO:0007669"/>
    <property type="project" value="UniProtKB-ARBA"/>
</dbReference>
<dbReference type="InterPro" id="IPR009057">
    <property type="entry name" value="Homeodomain-like_sf"/>
</dbReference>
<dbReference type="InterPro" id="IPR001005">
    <property type="entry name" value="SANT/Myb"/>
</dbReference>
<keyword evidence="3" id="KW-0678">Repressor</keyword>
<dbReference type="InterPro" id="IPR017884">
    <property type="entry name" value="SANT_dom"/>
</dbReference>
<dbReference type="Proteomes" id="UP001364617">
    <property type="component" value="Unassembled WGS sequence"/>
</dbReference>
<evidence type="ECO:0000256" key="1">
    <source>
        <dbReference type="ARBA" id="ARBA00004123"/>
    </source>
</evidence>
<feature type="compositionally biased region" description="Low complexity" evidence="7">
    <location>
        <begin position="363"/>
        <end position="383"/>
    </location>
</feature>
<feature type="region of interest" description="Disordered" evidence="7">
    <location>
        <begin position="362"/>
        <end position="401"/>
    </location>
</feature>
<dbReference type="CDD" id="cd11661">
    <property type="entry name" value="SANT_MTA3_like"/>
    <property type="match status" value="1"/>
</dbReference>
<evidence type="ECO:0000256" key="2">
    <source>
        <dbReference type="ARBA" id="ARBA00017452"/>
    </source>
</evidence>